<dbReference type="Gene3D" id="1.20.5.1930">
    <property type="match status" value="1"/>
</dbReference>
<keyword evidence="5" id="KW-0812">Transmembrane</keyword>
<dbReference type="GO" id="GO:0016020">
    <property type="term" value="C:membrane"/>
    <property type="evidence" value="ECO:0007669"/>
    <property type="project" value="InterPro"/>
</dbReference>
<keyword evidence="8" id="KW-1185">Reference proteome</keyword>
<evidence type="ECO:0000259" key="6">
    <source>
        <dbReference type="PROSITE" id="PS50109"/>
    </source>
</evidence>
<dbReference type="Gene3D" id="2.60.40.10">
    <property type="entry name" value="Immunoglobulins"/>
    <property type="match status" value="1"/>
</dbReference>
<evidence type="ECO:0000313" key="8">
    <source>
        <dbReference type="Proteomes" id="UP000315700"/>
    </source>
</evidence>
<keyword evidence="5" id="KW-1133">Transmembrane helix</keyword>
<dbReference type="GO" id="GO:0046983">
    <property type="term" value="F:protein dimerization activity"/>
    <property type="evidence" value="ECO:0007669"/>
    <property type="project" value="InterPro"/>
</dbReference>
<dbReference type="InterPro" id="IPR011123">
    <property type="entry name" value="Y_Y_Y"/>
</dbReference>
<dbReference type="Pfam" id="PF07494">
    <property type="entry name" value="Reg_prop"/>
    <property type="match status" value="4"/>
</dbReference>
<dbReference type="InterPro" id="IPR011110">
    <property type="entry name" value="Reg_prop"/>
</dbReference>
<evidence type="ECO:0000256" key="1">
    <source>
        <dbReference type="ARBA" id="ARBA00022679"/>
    </source>
</evidence>
<dbReference type="InterPro" id="IPR013783">
    <property type="entry name" value="Ig-like_fold"/>
</dbReference>
<dbReference type="PANTHER" id="PTHR24421:SF62">
    <property type="entry name" value="SENSORY TRANSDUCTION HISTIDINE KINASE"/>
    <property type="match status" value="1"/>
</dbReference>
<dbReference type="GO" id="GO:0000155">
    <property type="term" value="F:phosphorelay sensor kinase activity"/>
    <property type="evidence" value="ECO:0007669"/>
    <property type="project" value="InterPro"/>
</dbReference>
<dbReference type="EC" id="2.7.13.3" evidence="7"/>
<dbReference type="InterPro" id="IPR036890">
    <property type="entry name" value="HATPase_C_sf"/>
</dbReference>
<dbReference type="InParanoid" id="A0A517SCB3"/>
<dbReference type="Pfam" id="PF07495">
    <property type="entry name" value="Y_Y_Y"/>
    <property type="match status" value="1"/>
</dbReference>
<organism evidence="7 8">
    <name type="scientific">Caulifigura coniformis</name>
    <dbReference type="NCBI Taxonomy" id="2527983"/>
    <lineage>
        <taxon>Bacteria</taxon>
        <taxon>Pseudomonadati</taxon>
        <taxon>Planctomycetota</taxon>
        <taxon>Planctomycetia</taxon>
        <taxon>Planctomycetales</taxon>
        <taxon>Planctomycetaceae</taxon>
        <taxon>Caulifigura</taxon>
    </lineage>
</organism>
<dbReference type="InterPro" id="IPR003594">
    <property type="entry name" value="HATPase_dom"/>
</dbReference>
<dbReference type="PROSITE" id="PS50109">
    <property type="entry name" value="HIS_KIN"/>
    <property type="match status" value="1"/>
</dbReference>
<dbReference type="Gene3D" id="2.130.10.10">
    <property type="entry name" value="YVTN repeat-like/Quinoprotein amine dehydrogenase"/>
    <property type="match status" value="4"/>
</dbReference>
<feature type="domain" description="Histidine kinase" evidence="6">
    <location>
        <begin position="778"/>
        <end position="974"/>
    </location>
</feature>
<dbReference type="SUPFAM" id="SSF55874">
    <property type="entry name" value="ATPase domain of HSP90 chaperone/DNA topoisomerase II/histidine kinase"/>
    <property type="match status" value="1"/>
</dbReference>
<dbReference type="SUPFAM" id="SSF63829">
    <property type="entry name" value="Calcium-dependent phosphotriesterase"/>
    <property type="match status" value="3"/>
</dbReference>
<dbReference type="PANTHER" id="PTHR24421">
    <property type="entry name" value="NITRATE/NITRITE SENSOR PROTEIN NARX-RELATED"/>
    <property type="match status" value="1"/>
</dbReference>
<sequence>MAVAWLLIATQPALALDSQRTLTQALLRKWQIQQGLPQPTITVIIQGADGGLWLGTQAGLYQFDGIRFDPALVVEGESLADIWINDLCEDSQGRLWIATRGEGLLYLHDGEVVKHTSPVGFPMQNVNCLMLSRQGELWAGGDGGLAVYRNDTFRKYDHADGLHIPIVRDIAQAADDSIWIGGDGSGLMVWKDGTLSNHPDADRRTVNTLLAAADGSLWAGTNRGLLKIDGPGITSAITTGEGLPDDTVECLLRAQDGVLWAGTRNGLCRIIGQEVEAFGTREGLTQSAVLTICEDHEGSLWVGTKHGLNQLSDRRTLPLTSTEGLPTNDAGPIVQAPSGQIWVGTLGGGLARYDGRRCEVAANRRAGLPSSRLHALAAGKTNDLWIGTDKGVCLWRDGEVVKVLNIKDGLPGNDVACLTFDDASRLWIGTRRGLVRYDGNSIERPISDPVVASARISVLKNAGQQGLIASTSNGVFLIRDDKLTPLPGDEAWLREVHAIEIGPEGEFWLASRGRGLMLIKDGEVSLFTIADGLFDDEIVGIAIDDRDQLWMGCSRGIFSVPRTQVLSVARGERARPLDCFSLSPTEGLRTVECQRDVQPAVSRTTDGQIWFSTIHGVLVIDPEKLQRELPTPHVEANRLLVNGEPMRPNHPVVVPPGTLNVSIGYTAHTYSWPSRTSFRYQLEGFDKDWVYAGTRRDAFYTNLSPGTYRFRVSAANFGGSWSEAKLPVEITLRAAFWQTPWFPLLLGLLAMGTVWLILRLRVLRVRARMDAIISERVRIARELHDTLIQGFSGVTMQMQAVSSQVNDPNLRKSIHDVISDAGACLREARQSVAGLRNSQGTSMGLAAALEQAARQITETRDVRLHLDLPAASPSLPVEVEFNLLRIAQEAITNAARHSHARTIDVALTPKPGRLALRVRDDGVGFSTADRERSDHRHYGLIGMRERSRQISADLTIESRPGAGTTILVDLPLTGHETNGAPPHSSVYNPSGDT</sequence>
<keyword evidence="1 7" id="KW-0808">Transferase</keyword>
<evidence type="ECO:0000256" key="3">
    <source>
        <dbReference type="ARBA" id="ARBA00023012"/>
    </source>
</evidence>
<keyword evidence="5" id="KW-0472">Membrane</keyword>
<dbReference type="Gene3D" id="3.30.565.10">
    <property type="entry name" value="Histidine kinase-like ATPase, C-terminal domain"/>
    <property type="match status" value="1"/>
</dbReference>
<reference evidence="7 8" key="1">
    <citation type="submission" date="2019-02" db="EMBL/GenBank/DDBJ databases">
        <title>Deep-cultivation of Planctomycetes and their phenomic and genomic characterization uncovers novel biology.</title>
        <authorList>
            <person name="Wiegand S."/>
            <person name="Jogler M."/>
            <person name="Boedeker C."/>
            <person name="Pinto D."/>
            <person name="Vollmers J."/>
            <person name="Rivas-Marin E."/>
            <person name="Kohn T."/>
            <person name="Peeters S.H."/>
            <person name="Heuer A."/>
            <person name="Rast P."/>
            <person name="Oberbeckmann S."/>
            <person name="Bunk B."/>
            <person name="Jeske O."/>
            <person name="Meyerdierks A."/>
            <person name="Storesund J.E."/>
            <person name="Kallscheuer N."/>
            <person name="Luecker S."/>
            <person name="Lage O.M."/>
            <person name="Pohl T."/>
            <person name="Merkel B.J."/>
            <person name="Hornburger P."/>
            <person name="Mueller R.-W."/>
            <person name="Bruemmer F."/>
            <person name="Labrenz M."/>
            <person name="Spormann A.M."/>
            <person name="Op den Camp H."/>
            <person name="Overmann J."/>
            <person name="Amann R."/>
            <person name="Jetten M.S.M."/>
            <person name="Mascher T."/>
            <person name="Medema M.H."/>
            <person name="Devos D.P."/>
            <person name="Kaster A.-K."/>
            <person name="Ovreas L."/>
            <person name="Rohde M."/>
            <person name="Galperin M.Y."/>
            <person name="Jogler C."/>
        </authorList>
    </citation>
    <scope>NUCLEOTIDE SEQUENCE [LARGE SCALE GENOMIC DNA]</scope>
    <source>
        <strain evidence="7 8">Pan44</strain>
    </source>
</reference>
<evidence type="ECO:0000256" key="4">
    <source>
        <dbReference type="SAM" id="MobiDB-lite"/>
    </source>
</evidence>
<feature type="transmembrane region" description="Helical" evidence="5">
    <location>
        <begin position="741"/>
        <end position="758"/>
    </location>
</feature>
<dbReference type="InterPro" id="IPR011712">
    <property type="entry name" value="Sig_transdc_His_kin_sub3_dim/P"/>
</dbReference>
<gene>
    <name evidence="7" type="primary">vraS</name>
    <name evidence="7" type="ORF">Pan44_17850</name>
</gene>
<dbReference type="Proteomes" id="UP000315700">
    <property type="component" value="Chromosome"/>
</dbReference>
<protein>
    <submittedName>
        <fullName evidence="7">Sensor protein VraS</fullName>
        <ecNumber evidence="7">2.7.13.3</ecNumber>
    </submittedName>
</protein>
<evidence type="ECO:0000256" key="2">
    <source>
        <dbReference type="ARBA" id="ARBA00022777"/>
    </source>
</evidence>
<dbReference type="InterPro" id="IPR015943">
    <property type="entry name" value="WD40/YVTN_repeat-like_dom_sf"/>
</dbReference>
<proteinExistence type="predicted"/>
<name>A0A517SCB3_9PLAN</name>
<feature type="region of interest" description="Disordered" evidence="4">
    <location>
        <begin position="973"/>
        <end position="993"/>
    </location>
</feature>
<keyword evidence="3" id="KW-0902">Two-component regulatory system</keyword>
<dbReference type="Pfam" id="PF07730">
    <property type="entry name" value="HisKA_3"/>
    <property type="match status" value="1"/>
</dbReference>
<accession>A0A517SCB3</accession>
<evidence type="ECO:0000256" key="5">
    <source>
        <dbReference type="SAM" id="Phobius"/>
    </source>
</evidence>
<dbReference type="EMBL" id="CP036271">
    <property type="protein sequence ID" value="QDT53762.1"/>
    <property type="molecule type" value="Genomic_DNA"/>
</dbReference>
<dbReference type="Pfam" id="PF02518">
    <property type="entry name" value="HATPase_c"/>
    <property type="match status" value="1"/>
</dbReference>
<dbReference type="InterPro" id="IPR005467">
    <property type="entry name" value="His_kinase_dom"/>
</dbReference>
<evidence type="ECO:0000313" key="7">
    <source>
        <dbReference type="EMBL" id="QDT53762.1"/>
    </source>
</evidence>
<dbReference type="InterPro" id="IPR050482">
    <property type="entry name" value="Sensor_HK_TwoCompSys"/>
</dbReference>
<keyword evidence="2" id="KW-0418">Kinase</keyword>
<dbReference type="SMART" id="SM00387">
    <property type="entry name" value="HATPase_c"/>
    <property type="match status" value="1"/>
</dbReference>
<dbReference type="CDD" id="cd16917">
    <property type="entry name" value="HATPase_UhpB-NarQ-NarX-like"/>
    <property type="match status" value="1"/>
</dbReference>
<dbReference type="KEGG" id="ccos:Pan44_17850"/>
<dbReference type="AlphaFoldDB" id="A0A517SCB3"/>